<name>A0A6G0X1I0_9STRA</name>
<feature type="transmembrane region" description="Helical" evidence="1">
    <location>
        <begin position="44"/>
        <end position="67"/>
    </location>
</feature>
<dbReference type="VEuPathDB" id="FungiDB:AeMF1_004751"/>
<proteinExistence type="predicted"/>
<protein>
    <submittedName>
        <fullName evidence="2">Uncharacterized protein</fullName>
    </submittedName>
</protein>
<dbReference type="EMBL" id="VJMJ01000119">
    <property type="protein sequence ID" value="KAF0733740.1"/>
    <property type="molecule type" value="Genomic_DNA"/>
</dbReference>
<keyword evidence="1" id="KW-0812">Transmembrane</keyword>
<gene>
    <name evidence="2" type="ORF">Ae201684_009311</name>
</gene>
<feature type="transmembrane region" description="Helical" evidence="1">
    <location>
        <begin position="606"/>
        <end position="635"/>
    </location>
</feature>
<sequence length="1840" mass="206329">MKKVFVQTLNREATSTARTAISRASLDGHTAILFKRKLYRWQSVIEHIGLLYVLSSVGLSIVCTLFITAYTQNNLFWPGYLDSGMQNALIDVFNFKLVFSKTTPSSWSLLTPTMRMQPNYNESHNMLFINGAYPRLLLASDLSTDLIGVIQSLRSLQGKDVMYLLTPYCWADFNRTWSMAHSEQRAQRCLDEDSDNAAVYLEATFRNIDFPSWSAQYDDLFKQTIASALAETPSGIAWLDYITAHEPEQPPNEALFWKQLNLTRFTTQWGNYRQTGLLETIAIENTMGVRYKVQIKAVPSYNLGVAWTSGTLYGSLENEMWAVVPTNSTLIRSSERFFGISNPNAIEMYINTYPLNYLQQILHDQMGPLGSYDMKLIVPPPDLLDIVAAFHAQLTLEDSRNPQFAELLNSIGSISVRPVPRRWSDPNLSFRGGSPLCASSGFAQAYIQTSFGFDDDCNTQTPYSAAMTGENILFQFVAIGTPNRDSCAIASNSLEMNACYDFFRRVKEASKVWNSSFQRTTSLDIISALNLSFMQFIQNSTSTYLDVQLILENEMELFGWIHIYEWAMGQREAVAFAGDLQMMQLLSAPVTPLIIYANMLDIRTTLALYLASLSTSVTSGLSLVAFLIVVVKIFAPPRRVGRNWLFFNRVASAVWLGRPMLLIRAATAIFCLSTCPVRLINTGSNHSNFVYQYRSMWESFLLAGESLWLSYVVNDLLVIVTRASTRVISPSSSAIAWTMIAALDIWLPVTFDAQVDRHCTAQGIDRNLFCDSAVIWIGRSSRAILLASIHIASVSISTAFALWQCKTTNKAENSPPTPLIPGTAMALMDQAVSSEGYWSLDSVSAVMCGILSIRIGKTRYIIDTSLWLLLTTSDCAFIHHKNSILLPNVSPEMKIVQRNIGQDVLAVEQEGPHRQSISKFMSSSLIEDALQRIQTAIHMRQNSGLDPASSKVQEVVRTSWIIIGFVHILISLISNVTFLAVTASAILANDFFWTDFNSTGTQSFLVNTLNRQLLTTKSLDAMDLTKSSLADWTQFYNGTSTTIQHATTKARAELYSPSTQLDIFVRNLRTADPCMLPWMFTQYCWVDFGKQWPMASTEARQKRCERNGAMNGARYLETVLRNMRSWNQWSQCWGRSFEIGIATSLRESVAGTKWLESTRAAALGVEDEVALWQSHNVSQFVLQWQNFKTLGMRDTFRVQNALKIQYDLTLSSSRGQFHKNQQTSMKMYWGFASDLWAVASNETCIAGLSLIRTSAQFAFANFTPSTLVFENQTVVNPLTQGFAALDEVVGPFGAVDMRYVLPPSSLTALYQTIIEALMNITTENLTAQESFLAIPRRKYIGQFPPALASPNISLMGGNLLCGDDMPFLKFTTVQSTAMYAGYSVSNMCHLFDTDYFIPDAYKVLFALWAFDATLNATAQDVQEFCDWDVYTDELCTDIYTKTLNFLANYTHTFSKALSNLTLQAQTDVTELNVEYTQYIMNESTALLYHVNVLDDTDRAWPFFGWCFLYSWVAGHREVVSFKGDAGSLAVFSARYDMQVDKANQAEIPHDLSLLLHVALMYITILFLGLAALVAVYTIASRGHIHGPNLLKFSRIVGLVWIGRTFLIIRSVSAMIILDTSTLSLVQRGVATVFSSPPIEWYNLMLACMELQWLVFVLNDGVSFITRDVTSNYAGKSVWVAWAVVVVWTLVQPNQHAVSLHRICTAIDMDFELDCDSGLVEIGSFTRVCISAGICLGSVLLSYGVVLMTIGRGNAVVGNSLLLSAQAKYLLDFSKWTYESESFLDRPTALMAGIVSFEWKGALYLFDIKKWRSYTVQQRLDNEDVPVHIRFAIPLGQGQQR</sequence>
<feature type="transmembrane region" description="Helical" evidence="1">
    <location>
        <begin position="1640"/>
        <end position="1660"/>
    </location>
</feature>
<evidence type="ECO:0000313" key="3">
    <source>
        <dbReference type="Proteomes" id="UP000481153"/>
    </source>
</evidence>
<evidence type="ECO:0000313" key="2">
    <source>
        <dbReference type="EMBL" id="KAF0733740.1"/>
    </source>
</evidence>
<keyword evidence="1" id="KW-1133">Transmembrane helix</keyword>
<dbReference type="Proteomes" id="UP000481153">
    <property type="component" value="Unassembled WGS sequence"/>
</dbReference>
<feature type="transmembrane region" description="Helical" evidence="1">
    <location>
        <begin position="1595"/>
        <end position="1617"/>
    </location>
</feature>
<accession>A0A6G0X1I0</accession>
<feature type="transmembrane region" description="Helical" evidence="1">
    <location>
        <begin position="1553"/>
        <end position="1575"/>
    </location>
</feature>
<feature type="transmembrane region" description="Helical" evidence="1">
    <location>
        <begin position="1672"/>
        <end position="1690"/>
    </location>
</feature>
<keyword evidence="1" id="KW-0472">Membrane</keyword>
<comment type="caution">
    <text evidence="2">The sequence shown here is derived from an EMBL/GenBank/DDBJ whole genome shotgun (WGS) entry which is preliminary data.</text>
</comment>
<organism evidence="2 3">
    <name type="scientific">Aphanomyces euteiches</name>
    <dbReference type="NCBI Taxonomy" id="100861"/>
    <lineage>
        <taxon>Eukaryota</taxon>
        <taxon>Sar</taxon>
        <taxon>Stramenopiles</taxon>
        <taxon>Oomycota</taxon>
        <taxon>Saprolegniomycetes</taxon>
        <taxon>Saprolegniales</taxon>
        <taxon>Verrucalvaceae</taxon>
        <taxon>Aphanomyces</taxon>
    </lineage>
</organism>
<keyword evidence="3" id="KW-1185">Reference proteome</keyword>
<evidence type="ECO:0000256" key="1">
    <source>
        <dbReference type="SAM" id="Phobius"/>
    </source>
</evidence>
<feature type="transmembrane region" description="Helical" evidence="1">
    <location>
        <begin position="960"/>
        <end position="988"/>
    </location>
</feature>
<reference evidence="2 3" key="1">
    <citation type="submission" date="2019-07" db="EMBL/GenBank/DDBJ databases">
        <title>Genomics analysis of Aphanomyces spp. identifies a new class of oomycete effector associated with host adaptation.</title>
        <authorList>
            <person name="Gaulin E."/>
        </authorList>
    </citation>
    <scope>NUCLEOTIDE SEQUENCE [LARGE SCALE GENOMIC DNA]</scope>
    <source>
        <strain evidence="2 3">ATCC 201684</strain>
    </source>
</reference>